<dbReference type="KEGG" id="cbak:DA792_06905"/>
<dbReference type="Proteomes" id="UP000241447">
    <property type="component" value="Chromosome"/>
</dbReference>
<dbReference type="OrthoDB" id="6174477at2"/>
<name>A0A2R4M114_9RHOB</name>
<dbReference type="RefSeq" id="WP_107719279.1">
    <property type="nucleotide sequence ID" value="NZ_CP028475.1"/>
</dbReference>
<dbReference type="AlphaFoldDB" id="A0A2R4M114"/>
<dbReference type="EMBL" id="CP028475">
    <property type="protein sequence ID" value="AVW90846.1"/>
    <property type="molecule type" value="Genomic_DNA"/>
</dbReference>
<protein>
    <submittedName>
        <fullName evidence="1">Uncharacterized protein</fullName>
    </submittedName>
</protein>
<reference evidence="1 2" key="1">
    <citation type="submission" date="2018-03" db="EMBL/GenBank/DDBJ databases">
        <title>The Complete Genome of Celeribacter baekdonensis strain LH4, a Thiosulfate-Oxidizing Alphaproteobacterium Isolated from Gulf of Mexico Continental Slope Sediments.</title>
        <authorList>
            <person name="Flood B.E."/>
            <person name="Bailey J.V."/>
            <person name="Leprich D."/>
        </authorList>
    </citation>
    <scope>NUCLEOTIDE SEQUENCE [LARGE SCALE GENOMIC DNA]</scope>
    <source>
        <strain evidence="1 2">LH4</strain>
    </source>
</reference>
<accession>A0A2R4M114</accession>
<sequence length="264" mass="29536">MSKKGLLIGNSHLAAYARALEVGAQLWPDQSYDRFGAYGDWLDSFGIEDGWLCSQDDKANQMVASLTGVSKRRPDEYDFIVLAGLRFSIFALIRLFKQKGCVAMASAQDYETARANGLTLVSEMLLQHLAQEQLNTSLAMRLVRDIRAVTDVPVFLASQPRPTRQVLIKGTKFGTFYEINRLKEGAFVSAFYQKMAHKVCAEAGAIYLPQPPKTIEDGLFTEESYMIGTVRPYHKIRPGKKMDYRHANAEFGALMLDQIAAHLS</sequence>
<organism evidence="1 2">
    <name type="scientific">Celeribacter baekdonensis</name>
    <dbReference type="NCBI Taxonomy" id="875171"/>
    <lineage>
        <taxon>Bacteria</taxon>
        <taxon>Pseudomonadati</taxon>
        <taxon>Pseudomonadota</taxon>
        <taxon>Alphaproteobacteria</taxon>
        <taxon>Rhodobacterales</taxon>
        <taxon>Roseobacteraceae</taxon>
        <taxon>Celeribacter</taxon>
    </lineage>
</organism>
<evidence type="ECO:0000313" key="1">
    <source>
        <dbReference type="EMBL" id="AVW90846.1"/>
    </source>
</evidence>
<gene>
    <name evidence="1" type="ORF">DA792_06905</name>
</gene>
<proteinExistence type="predicted"/>
<evidence type="ECO:0000313" key="2">
    <source>
        <dbReference type="Proteomes" id="UP000241447"/>
    </source>
</evidence>